<dbReference type="PANTHER" id="PTHR31528">
    <property type="entry name" value="4-AMINO-5-HYDROXYMETHYL-2-METHYLPYRIMIDINE PHOSPHATE SYNTHASE THI11-RELATED"/>
    <property type="match status" value="1"/>
</dbReference>
<organism evidence="14 15">
    <name type="scientific">Cellulomonas fimi (strain ATCC 484 / DSM 20113 / JCM 1341 / CCUG 24087 / LMG 16345 / NBRC 15513 / NCIMB 8980 / NCTC 7547 / NRS-133)</name>
    <dbReference type="NCBI Taxonomy" id="590998"/>
    <lineage>
        <taxon>Bacteria</taxon>
        <taxon>Bacillati</taxon>
        <taxon>Actinomycetota</taxon>
        <taxon>Actinomycetes</taxon>
        <taxon>Micrococcales</taxon>
        <taxon>Cellulomonadaceae</taxon>
        <taxon>Cellulomonas</taxon>
    </lineage>
</organism>
<dbReference type="InterPro" id="IPR015168">
    <property type="entry name" value="SsuA/THI5"/>
</dbReference>
<dbReference type="GO" id="GO:0009228">
    <property type="term" value="P:thiamine biosynthetic process"/>
    <property type="evidence" value="ECO:0007669"/>
    <property type="project" value="UniProtKB-KW"/>
</dbReference>
<evidence type="ECO:0000256" key="12">
    <source>
        <dbReference type="SAM" id="SignalP"/>
    </source>
</evidence>
<keyword evidence="9" id="KW-0408">Iron</keyword>
<dbReference type="Gene3D" id="3.40.190.10">
    <property type="entry name" value="Periplasmic binding protein-like II"/>
    <property type="match status" value="2"/>
</dbReference>
<evidence type="ECO:0000256" key="4">
    <source>
        <dbReference type="ARBA" id="ARBA00011738"/>
    </source>
</evidence>
<feature type="signal peptide" evidence="12">
    <location>
        <begin position="1"/>
        <end position="29"/>
    </location>
</feature>
<proteinExistence type="inferred from homology"/>
<keyword evidence="12" id="KW-0732">Signal</keyword>
<dbReference type="Pfam" id="PF09084">
    <property type="entry name" value="NMT1"/>
    <property type="match status" value="1"/>
</dbReference>
<evidence type="ECO:0000256" key="1">
    <source>
        <dbReference type="ARBA" id="ARBA00003469"/>
    </source>
</evidence>
<dbReference type="SUPFAM" id="SSF53850">
    <property type="entry name" value="Periplasmic binding protein-like II"/>
    <property type="match status" value="1"/>
</dbReference>
<dbReference type="STRING" id="590998.Celf_1461"/>
<comment type="function">
    <text evidence="1">Responsible for the formation of the pyrimidine heterocycle in the thiamine biosynthesis pathway. Catalyzes the formation of hydroxymethylpyrimidine phosphate (HMP-P) from histidine and pyridoxal phosphate (PLP). The protein uses PLP and the active site histidine to form HMP-P, generating an inactive enzyme. The enzyme can only undergo a single turnover, which suggests it is a suicide enzyme.</text>
</comment>
<dbReference type="EMBL" id="CP002666">
    <property type="protein sequence ID" value="AEE45596.1"/>
    <property type="molecule type" value="Genomic_DNA"/>
</dbReference>
<comment type="catalytic activity">
    <reaction evidence="11">
        <text>N(6)-(pyridoxal phosphate)-L-lysyl-[4-amino-5-hydroxymethyl-2-methylpyrimidine phosphate synthase] + L-histidyl-[4-amino-5-hydroxymethyl-2-methylpyrimidine phosphate synthase] + 2 Fe(3+) + 4 H2O = L-lysyl-[4-amino-5-hydroxymethyl-2-methylpyrimidine phosphate synthase] + (2S)-2-amino-5-hydroxy-4-oxopentanoyl-[4-amino-5-hydroxymethyl-2-methylpyrimidine phosphate synthase] + 4-amino-2-methyl-5-(phosphooxymethyl)pyrimidine + 3-oxopropanoate + 2 Fe(2+) + 2 H(+)</text>
        <dbReference type="Rhea" id="RHEA:65756"/>
        <dbReference type="Rhea" id="RHEA-COMP:16892"/>
        <dbReference type="Rhea" id="RHEA-COMP:16893"/>
        <dbReference type="Rhea" id="RHEA-COMP:16894"/>
        <dbReference type="Rhea" id="RHEA-COMP:16895"/>
        <dbReference type="ChEBI" id="CHEBI:15377"/>
        <dbReference type="ChEBI" id="CHEBI:15378"/>
        <dbReference type="ChEBI" id="CHEBI:29033"/>
        <dbReference type="ChEBI" id="CHEBI:29034"/>
        <dbReference type="ChEBI" id="CHEBI:29969"/>
        <dbReference type="ChEBI" id="CHEBI:29979"/>
        <dbReference type="ChEBI" id="CHEBI:33190"/>
        <dbReference type="ChEBI" id="CHEBI:58354"/>
        <dbReference type="ChEBI" id="CHEBI:143915"/>
        <dbReference type="ChEBI" id="CHEBI:157692"/>
    </reaction>
    <physiologicalReaction direction="left-to-right" evidence="11">
        <dbReference type="Rhea" id="RHEA:65757"/>
    </physiologicalReaction>
</comment>
<gene>
    <name evidence="14" type="ordered locus">Celf_1461</name>
</gene>
<evidence type="ECO:0000256" key="8">
    <source>
        <dbReference type="ARBA" id="ARBA00022977"/>
    </source>
</evidence>
<sequence length="385" mass="41105">MTPTRRPAWTATAVGVATALVLSACSSGSGDPAEPEATGADGLTPVKLQLQWFTQAQFAGYIAAVEQGFYEDEGLDVEIVEGGVDIVPQSVLADGSVDYAIAWVPKALASREQGAGITDVAQIFQRSGTLQVAFADSGISSAADLKGKKVGNWGFGNEFELFAGMTEAGLDPATDVTLVQQQFDMNALLSGEIDAAQAMTYNEYAQVLEAENPETGELYQPEDFTVVDWNDEGTAMLQDAIWANTERLASDAEYEETTVKFLKASLEGWIWVRDNPQEARDLVVAAGSQLGASHQLWQVNEVNKLVWPSPGGIGIIDESAWARTVDIALHTKNDQGATVITSEPGADAFTNEYVDEALAQLRDEGVDVDGTDFEALEVTLEPGGN</sequence>
<comment type="pathway">
    <text evidence="2">Cofactor biosynthesis; thiamine diphosphate biosynthesis.</text>
</comment>
<evidence type="ECO:0000313" key="15">
    <source>
        <dbReference type="Proteomes" id="UP000008460"/>
    </source>
</evidence>
<dbReference type="GO" id="GO:0016740">
    <property type="term" value="F:transferase activity"/>
    <property type="evidence" value="ECO:0007669"/>
    <property type="project" value="UniProtKB-KW"/>
</dbReference>
<keyword evidence="5" id="KW-0808">Transferase</keyword>
<reference evidence="14 15" key="1">
    <citation type="submission" date="2011-04" db="EMBL/GenBank/DDBJ databases">
        <title>Complete sequence of Cellulomonas fimi ATCC 484.</title>
        <authorList>
            <consortium name="US DOE Joint Genome Institute"/>
            <person name="Lucas S."/>
            <person name="Han J."/>
            <person name="Lapidus A."/>
            <person name="Cheng J.-F."/>
            <person name="Goodwin L."/>
            <person name="Pitluck S."/>
            <person name="Peters L."/>
            <person name="Chertkov O."/>
            <person name="Detter J.C."/>
            <person name="Han C."/>
            <person name="Tapia R."/>
            <person name="Land M."/>
            <person name="Hauser L."/>
            <person name="Kyrpides N."/>
            <person name="Ivanova N."/>
            <person name="Ovchinnikova G."/>
            <person name="Pagani I."/>
            <person name="Mead D."/>
            <person name="Brumm P."/>
            <person name="Woyke T."/>
        </authorList>
    </citation>
    <scope>NUCLEOTIDE SEQUENCE [LARGE SCALE GENOMIC DNA]</scope>
    <source>
        <strain evidence="15">ATCC 484 / DSM 20113 / JCM 1341 / NBRC 15513 / NCIMB 8980 / NCTC 7547</strain>
    </source>
</reference>
<keyword evidence="6" id="KW-0479">Metal-binding</keyword>
<dbReference type="PROSITE" id="PS51257">
    <property type="entry name" value="PROKAR_LIPOPROTEIN"/>
    <property type="match status" value="1"/>
</dbReference>
<comment type="similarity">
    <text evidence="3">Belongs to the NMT1/THI5 family.</text>
</comment>
<dbReference type="Proteomes" id="UP000008460">
    <property type="component" value="Chromosome"/>
</dbReference>
<dbReference type="eggNOG" id="COG0715">
    <property type="taxonomic scope" value="Bacteria"/>
</dbReference>
<protein>
    <recommendedName>
        <fullName evidence="10">Thiamine pyrimidine synthase</fullName>
    </recommendedName>
</protein>
<evidence type="ECO:0000256" key="5">
    <source>
        <dbReference type="ARBA" id="ARBA00022679"/>
    </source>
</evidence>
<dbReference type="InterPro" id="IPR027939">
    <property type="entry name" value="NMT1/THI5"/>
</dbReference>
<feature type="domain" description="SsuA/THI5-like" evidence="13">
    <location>
        <begin position="56"/>
        <end position="279"/>
    </location>
</feature>
<dbReference type="PANTHER" id="PTHR31528:SF1">
    <property type="entry name" value="4-AMINO-5-HYDROXYMETHYL-2-METHYLPYRIMIDINE PHOSPHATE SYNTHASE THI11-RELATED"/>
    <property type="match status" value="1"/>
</dbReference>
<evidence type="ECO:0000256" key="9">
    <source>
        <dbReference type="ARBA" id="ARBA00023004"/>
    </source>
</evidence>
<comment type="subunit">
    <text evidence="4">Homodimer.</text>
</comment>
<evidence type="ECO:0000256" key="10">
    <source>
        <dbReference type="ARBA" id="ARBA00033171"/>
    </source>
</evidence>
<dbReference type="KEGG" id="cfi:Celf_1461"/>
<accession>F4H6G3</accession>
<dbReference type="GO" id="GO:0046872">
    <property type="term" value="F:metal ion binding"/>
    <property type="evidence" value="ECO:0007669"/>
    <property type="project" value="UniProtKB-KW"/>
</dbReference>
<dbReference type="HOGENOM" id="CLU_028871_1_3_11"/>
<feature type="chain" id="PRO_5038783835" description="Thiamine pyrimidine synthase" evidence="12">
    <location>
        <begin position="30"/>
        <end position="385"/>
    </location>
</feature>
<evidence type="ECO:0000256" key="7">
    <source>
        <dbReference type="ARBA" id="ARBA00022898"/>
    </source>
</evidence>
<name>F4H6G3_CELFA</name>
<evidence type="ECO:0000313" key="14">
    <source>
        <dbReference type="EMBL" id="AEE45596.1"/>
    </source>
</evidence>
<keyword evidence="15" id="KW-1185">Reference proteome</keyword>
<evidence type="ECO:0000256" key="11">
    <source>
        <dbReference type="ARBA" id="ARBA00048179"/>
    </source>
</evidence>
<evidence type="ECO:0000256" key="6">
    <source>
        <dbReference type="ARBA" id="ARBA00022723"/>
    </source>
</evidence>
<evidence type="ECO:0000256" key="2">
    <source>
        <dbReference type="ARBA" id="ARBA00004948"/>
    </source>
</evidence>
<evidence type="ECO:0000259" key="13">
    <source>
        <dbReference type="Pfam" id="PF09084"/>
    </source>
</evidence>
<evidence type="ECO:0000256" key="3">
    <source>
        <dbReference type="ARBA" id="ARBA00009406"/>
    </source>
</evidence>
<keyword evidence="7" id="KW-0663">Pyridoxal phosphate</keyword>
<dbReference type="RefSeq" id="WP_013770622.1">
    <property type="nucleotide sequence ID" value="NC_015514.1"/>
</dbReference>
<keyword evidence="8" id="KW-0784">Thiamine biosynthesis</keyword>
<dbReference type="AlphaFoldDB" id="F4H6G3"/>